<gene>
    <name evidence="2" type="ORF">YP76_24855</name>
</gene>
<reference evidence="2 3" key="1">
    <citation type="submission" date="2015-04" db="EMBL/GenBank/DDBJ databases">
        <title>Genome sequence of aromatic hydrocarbons-degrading Sphingobium chungbukense DJ77.</title>
        <authorList>
            <person name="Kim Y.-C."/>
            <person name="Chae J.-C."/>
        </authorList>
    </citation>
    <scope>NUCLEOTIDE SEQUENCE [LARGE SCALE GENOMIC DNA]</scope>
    <source>
        <strain evidence="2 3">DJ77</strain>
    </source>
</reference>
<dbReference type="AlphaFoldDB" id="A0A0M3AHC2"/>
<feature type="transmembrane region" description="Helical" evidence="1">
    <location>
        <begin position="12"/>
        <end position="34"/>
    </location>
</feature>
<keyword evidence="1" id="KW-0812">Transmembrane</keyword>
<feature type="transmembrane region" description="Helical" evidence="1">
    <location>
        <begin position="40"/>
        <end position="57"/>
    </location>
</feature>
<dbReference type="EMBL" id="LBIC01000020">
    <property type="protein sequence ID" value="KKW89487.1"/>
    <property type="molecule type" value="Genomic_DNA"/>
</dbReference>
<organism evidence="2 3">
    <name type="scientific">Sphingobium chungbukense</name>
    <dbReference type="NCBI Taxonomy" id="56193"/>
    <lineage>
        <taxon>Bacteria</taxon>
        <taxon>Pseudomonadati</taxon>
        <taxon>Pseudomonadota</taxon>
        <taxon>Alphaproteobacteria</taxon>
        <taxon>Sphingomonadales</taxon>
        <taxon>Sphingomonadaceae</taxon>
        <taxon>Sphingobium</taxon>
    </lineage>
</organism>
<evidence type="ECO:0000256" key="1">
    <source>
        <dbReference type="SAM" id="Phobius"/>
    </source>
</evidence>
<dbReference type="RefSeq" id="WP_046766082.1">
    <property type="nucleotide sequence ID" value="NZ_LBIC01000020.1"/>
</dbReference>
<keyword evidence="1" id="KW-1133">Transmembrane helix</keyword>
<accession>A0A0M3AHC2</accession>
<keyword evidence="3" id="KW-1185">Reference proteome</keyword>
<keyword evidence="1" id="KW-0472">Membrane</keyword>
<evidence type="ECO:0000313" key="3">
    <source>
        <dbReference type="Proteomes" id="UP000033874"/>
    </source>
</evidence>
<comment type="caution">
    <text evidence="2">The sequence shown here is derived from an EMBL/GenBank/DDBJ whole genome shotgun (WGS) entry which is preliminary data.</text>
</comment>
<feature type="transmembrane region" description="Helical" evidence="1">
    <location>
        <begin position="62"/>
        <end position="80"/>
    </location>
</feature>
<evidence type="ECO:0000313" key="2">
    <source>
        <dbReference type="EMBL" id="KKW89487.1"/>
    </source>
</evidence>
<proteinExistence type="predicted"/>
<sequence>MYVLSIIIESVGLVVGSVVLAGSLCWLAFTFAVWLHHTRWAPFLVVILLPIVPLSSLNQSEFARLSAICVLVGALFLWLFSGADRAPPHIGGE</sequence>
<dbReference type="Proteomes" id="UP000033874">
    <property type="component" value="Unassembled WGS sequence"/>
</dbReference>
<dbReference type="PATRIC" id="fig|56193.3.peg.5244"/>
<name>A0A0M3AHC2_9SPHN</name>
<protein>
    <submittedName>
        <fullName evidence="2">Uncharacterized protein</fullName>
    </submittedName>
</protein>